<keyword evidence="8" id="KW-1185">Reference proteome</keyword>
<evidence type="ECO:0000256" key="2">
    <source>
        <dbReference type="ARBA" id="ARBA00024195"/>
    </source>
</evidence>
<dbReference type="OrthoDB" id="6357057at2759"/>
<evidence type="ECO:0000259" key="6">
    <source>
        <dbReference type="PROSITE" id="PS50240"/>
    </source>
</evidence>
<protein>
    <recommendedName>
        <fullName evidence="6">Peptidase S1 domain-containing protein</fullName>
    </recommendedName>
</protein>
<dbReference type="InterPro" id="IPR043504">
    <property type="entry name" value="Peptidase_S1_PA_chymotrypsin"/>
</dbReference>
<sequence>MEKYLNAVLIVTFLCFSVAYEDLDINSICSNGGSPGVCKSIAQCPLGIEALRKYRKHNLKRCMFDGFDEIVCCPTTDYRGPDTLEPFTDNGSGESTPSTGTKGQFPNKRKSQTACDNIETELKSNIRFLITDGEDAEQKEFPHMAALGFDGDDNTVDWRCGACIISNNFLLTAAHCVIRTPPVKARVGITWMNDSNPIDINVKNITMYSGYDPLSKHGDIALVELSKRITFNDKAKPACLYVDHDDPLGLIVTGWGKTSINNEDDRSNILQKAKLVAVPVDKCNATYVQRSYGTRSIESTQICAWGNSSDACWGDSGGPLQIRQKSGVFSIVGVVSYGAGCGGKIPGVYTRVSKYIDWIERIALAIIVQSKRPTEKRSGK</sequence>
<gene>
    <name evidence="7" type="ORF">PSYICH_LOCUS7271</name>
</gene>
<dbReference type="InterPro" id="IPR018114">
    <property type="entry name" value="TRYPSIN_HIS"/>
</dbReference>
<dbReference type="Pfam" id="PF00089">
    <property type="entry name" value="Trypsin"/>
    <property type="match status" value="1"/>
</dbReference>
<proteinExistence type="inferred from homology"/>
<keyword evidence="3" id="KW-0720">Serine protease</keyword>
<comment type="similarity">
    <text evidence="2">Belongs to the peptidase S1 family. CLIP subfamily.</text>
</comment>
<dbReference type="PANTHER" id="PTHR24260">
    <property type="match status" value="1"/>
</dbReference>
<dbReference type="FunFam" id="2.40.10.10:FF:000068">
    <property type="entry name" value="transmembrane protease serine 2"/>
    <property type="match status" value="1"/>
</dbReference>
<dbReference type="InterPro" id="IPR009003">
    <property type="entry name" value="Peptidase_S1_PA"/>
</dbReference>
<evidence type="ECO:0000256" key="1">
    <source>
        <dbReference type="ARBA" id="ARBA00023157"/>
    </source>
</evidence>
<evidence type="ECO:0000256" key="5">
    <source>
        <dbReference type="SAM" id="SignalP"/>
    </source>
</evidence>
<evidence type="ECO:0000313" key="7">
    <source>
        <dbReference type="EMBL" id="CAH1105823.1"/>
    </source>
</evidence>
<dbReference type="InterPro" id="IPR001314">
    <property type="entry name" value="Peptidase_S1A"/>
</dbReference>
<evidence type="ECO:0000256" key="3">
    <source>
        <dbReference type="RuleBase" id="RU363034"/>
    </source>
</evidence>
<name>A0A9P0CT89_9CUCU</name>
<dbReference type="FunFam" id="2.40.10.10:FF:000002">
    <property type="entry name" value="Transmembrane protease serine"/>
    <property type="match status" value="1"/>
</dbReference>
<organism evidence="7 8">
    <name type="scientific">Psylliodes chrysocephalus</name>
    <dbReference type="NCBI Taxonomy" id="3402493"/>
    <lineage>
        <taxon>Eukaryota</taxon>
        <taxon>Metazoa</taxon>
        <taxon>Ecdysozoa</taxon>
        <taxon>Arthropoda</taxon>
        <taxon>Hexapoda</taxon>
        <taxon>Insecta</taxon>
        <taxon>Pterygota</taxon>
        <taxon>Neoptera</taxon>
        <taxon>Endopterygota</taxon>
        <taxon>Coleoptera</taxon>
        <taxon>Polyphaga</taxon>
        <taxon>Cucujiformia</taxon>
        <taxon>Chrysomeloidea</taxon>
        <taxon>Chrysomelidae</taxon>
        <taxon>Galerucinae</taxon>
        <taxon>Alticini</taxon>
        <taxon>Psylliodes</taxon>
    </lineage>
</organism>
<dbReference type="EMBL" id="OV651814">
    <property type="protein sequence ID" value="CAH1105823.1"/>
    <property type="molecule type" value="Genomic_DNA"/>
</dbReference>
<dbReference type="GO" id="GO:0006508">
    <property type="term" value="P:proteolysis"/>
    <property type="evidence" value="ECO:0007669"/>
    <property type="project" value="UniProtKB-KW"/>
</dbReference>
<evidence type="ECO:0000313" key="8">
    <source>
        <dbReference type="Proteomes" id="UP001153636"/>
    </source>
</evidence>
<dbReference type="InterPro" id="IPR051333">
    <property type="entry name" value="CLIP_Serine_Protease"/>
</dbReference>
<dbReference type="CDD" id="cd00190">
    <property type="entry name" value="Tryp_SPc"/>
    <property type="match status" value="1"/>
</dbReference>
<keyword evidence="3" id="KW-0645">Protease</keyword>
<keyword evidence="1" id="KW-1015">Disulfide bond</keyword>
<dbReference type="GO" id="GO:0004252">
    <property type="term" value="F:serine-type endopeptidase activity"/>
    <property type="evidence" value="ECO:0007669"/>
    <property type="project" value="InterPro"/>
</dbReference>
<dbReference type="PRINTS" id="PR00722">
    <property type="entry name" value="CHYMOTRYPSIN"/>
</dbReference>
<dbReference type="SUPFAM" id="SSF50494">
    <property type="entry name" value="Trypsin-like serine proteases"/>
    <property type="match status" value="1"/>
</dbReference>
<dbReference type="PROSITE" id="PS00134">
    <property type="entry name" value="TRYPSIN_HIS"/>
    <property type="match status" value="1"/>
</dbReference>
<dbReference type="PANTHER" id="PTHR24260:SF147">
    <property type="entry name" value="EG:BACR7A4.3 PROTEIN-RELATED"/>
    <property type="match status" value="1"/>
</dbReference>
<dbReference type="PROSITE" id="PS50240">
    <property type="entry name" value="TRYPSIN_DOM"/>
    <property type="match status" value="1"/>
</dbReference>
<feature type="signal peptide" evidence="5">
    <location>
        <begin position="1"/>
        <end position="19"/>
    </location>
</feature>
<feature type="region of interest" description="Disordered" evidence="4">
    <location>
        <begin position="83"/>
        <end position="110"/>
    </location>
</feature>
<dbReference type="InterPro" id="IPR033116">
    <property type="entry name" value="TRYPSIN_SER"/>
</dbReference>
<dbReference type="PROSITE" id="PS00135">
    <property type="entry name" value="TRYPSIN_SER"/>
    <property type="match status" value="1"/>
</dbReference>
<feature type="chain" id="PRO_5040455993" description="Peptidase S1 domain-containing protein" evidence="5">
    <location>
        <begin position="20"/>
        <end position="380"/>
    </location>
</feature>
<dbReference type="Proteomes" id="UP001153636">
    <property type="component" value="Chromosome 2"/>
</dbReference>
<dbReference type="Gene3D" id="2.40.10.10">
    <property type="entry name" value="Trypsin-like serine proteases"/>
    <property type="match status" value="2"/>
</dbReference>
<accession>A0A9P0CT89</accession>
<keyword evidence="5" id="KW-0732">Signal</keyword>
<feature type="compositionally biased region" description="Polar residues" evidence="4">
    <location>
        <begin position="89"/>
        <end position="104"/>
    </location>
</feature>
<evidence type="ECO:0000256" key="4">
    <source>
        <dbReference type="SAM" id="MobiDB-lite"/>
    </source>
</evidence>
<dbReference type="AlphaFoldDB" id="A0A9P0CT89"/>
<dbReference type="InterPro" id="IPR001254">
    <property type="entry name" value="Trypsin_dom"/>
</dbReference>
<reference evidence="7" key="1">
    <citation type="submission" date="2022-01" db="EMBL/GenBank/DDBJ databases">
        <authorList>
            <person name="King R."/>
        </authorList>
    </citation>
    <scope>NUCLEOTIDE SEQUENCE</scope>
</reference>
<keyword evidence="3" id="KW-0378">Hydrolase</keyword>
<dbReference type="SMART" id="SM00020">
    <property type="entry name" value="Tryp_SPc"/>
    <property type="match status" value="1"/>
</dbReference>
<feature type="domain" description="Peptidase S1" evidence="6">
    <location>
        <begin position="130"/>
        <end position="364"/>
    </location>
</feature>